<reference evidence="3 4" key="1">
    <citation type="submission" date="2024-11" db="EMBL/GenBank/DDBJ databases">
        <title>A near-complete genome assembly of Cinchona calisaya.</title>
        <authorList>
            <person name="Lian D.C."/>
            <person name="Zhao X.W."/>
            <person name="Wei L."/>
        </authorList>
    </citation>
    <scope>NUCLEOTIDE SEQUENCE [LARGE SCALE GENOMIC DNA]</scope>
    <source>
        <tissue evidence="3">Nenye</tissue>
    </source>
</reference>
<dbReference type="AlphaFoldDB" id="A0ABD2ZQA7"/>
<keyword evidence="1" id="KW-0175">Coiled coil</keyword>
<keyword evidence="4" id="KW-1185">Reference proteome</keyword>
<feature type="coiled-coil region" evidence="1">
    <location>
        <begin position="124"/>
        <end position="158"/>
    </location>
</feature>
<dbReference type="Proteomes" id="UP001630127">
    <property type="component" value="Unassembled WGS sequence"/>
</dbReference>
<accession>A0ABD2ZQA7</accession>
<organism evidence="3 4">
    <name type="scientific">Cinchona calisaya</name>
    <dbReference type="NCBI Taxonomy" id="153742"/>
    <lineage>
        <taxon>Eukaryota</taxon>
        <taxon>Viridiplantae</taxon>
        <taxon>Streptophyta</taxon>
        <taxon>Embryophyta</taxon>
        <taxon>Tracheophyta</taxon>
        <taxon>Spermatophyta</taxon>
        <taxon>Magnoliopsida</taxon>
        <taxon>eudicotyledons</taxon>
        <taxon>Gunneridae</taxon>
        <taxon>Pentapetalae</taxon>
        <taxon>asterids</taxon>
        <taxon>lamiids</taxon>
        <taxon>Gentianales</taxon>
        <taxon>Rubiaceae</taxon>
        <taxon>Cinchonoideae</taxon>
        <taxon>Cinchoneae</taxon>
        <taxon>Cinchona</taxon>
    </lineage>
</organism>
<evidence type="ECO:0000256" key="2">
    <source>
        <dbReference type="SAM" id="MobiDB-lite"/>
    </source>
</evidence>
<feature type="region of interest" description="Disordered" evidence="2">
    <location>
        <begin position="245"/>
        <end position="279"/>
    </location>
</feature>
<evidence type="ECO:0000313" key="3">
    <source>
        <dbReference type="EMBL" id="KAL3521609.1"/>
    </source>
</evidence>
<comment type="caution">
    <text evidence="3">The sequence shown here is derived from an EMBL/GenBank/DDBJ whole genome shotgun (WGS) entry which is preliminary data.</text>
</comment>
<name>A0ABD2ZQA7_9GENT</name>
<protein>
    <submittedName>
        <fullName evidence="3">Uncharacterized protein</fullName>
    </submittedName>
</protein>
<evidence type="ECO:0000256" key="1">
    <source>
        <dbReference type="SAM" id="Coils"/>
    </source>
</evidence>
<gene>
    <name evidence="3" type="ORF">ACH5RR_019758</name>
</gene>
<feature type="compositionally biased region" description="Basic and acidic residues" evidence="2">
    <location>
        <begin position="443"/>
        <end position="463"/>
    </location>
</feature>
<proteinExistence type="predicted"/>
<dbReference type="PANTHER" id="PTHR34380">
    <property type="entry name" value="BNAA03G12380D PROTEIN"/>
    <property type="match status" value="1"/>
</dbReference>
<feature type="region of interest" description="Disordered" evidence="2">
    <location>
        <begin position="392"/>
        <end position="476"/>
    </location>
</feature>
<sequence length="619" mass="68452">MMDIDKLLPMVDAGVKFQVMESKVNNDGDLGWEEKCKQAEERFGVLMSMFEKKIIELESLERKHSVLQLEKLLIEGEVQSLRTRNKELEEKVACTLDGKRVMGGAGKGVEGVVDLTEDAGDDKVMELMIENKVLDCEKRKAESEVEVWKAKCRGLESRVLELEKHLISGGGECTLTVTPGTGAEEINRVNGFRAGVGNAATPSVDRFCTNLTNVGGGKRGNCFKSDMESGNQARKQLVFGDEVSPSKKIAPATPAGARPPSLSVIDISDGEGDEKDADLNTPDILASEKVHNESTDYGGGIILDKKQLHSKKNLISAIDQTDEDDVPCQNEIAPSVSSFKRKRAATIVTSDSESDIDDHFPISKLRTNSRTAAASSDKQGEPVVRKRLVALRNLEEKGTSKKSSHSNSKRIQTERLCGILTNKILSDEEEEEEDESDSGEDGFIVHDSEYSEGDTESKDDVKSNSDGAWSGDDFSDETEDGNIDYEAIIARIGRRKDHKVKWEFQADMLAAFAKDARLCMKAVCALYRQQTSEEKIHKATIVCNERGFSQCDAYRGTKLGEFLTDGDPQGDLMKSVEELEAYDPKGPELCRTLATHYSRQLFEIYENNEDPLWPSLQPK</sequence>
<dbReference type="PANTHER" id="PTHR34380:SF1">
    <property type="entry name" value="OS01G0221300 PROTEIN"/>
    <property type="match status" value="1"/>
</dbReference>
<feature type="compositionally biased region" description="Acidic residues" evidence="2">
    <location>
        <begin position="427"/>
        <end position="440"/>
    </location>
</feature>
<evidence type="ECO:0000313" key="4">
    <source>
        <dbReference type="Proteomes" id="UP001630127"/>
    </source>
</evidence>
<dbReference type="EMBL" id="JBJUIK010000008">
    <property type="protein sequence ID" value="KAL3521609.1"/>
    <property type="molecule type" value="Genomic_DNA"/>
</dbReference>